<evidence type="ECO:0000259" key="1">
    <source>
        <dbReference type="Pfam" id="PF06985"/>
    </source>
</evidence>
<dbReference type="OrthoDB" id="194358at2759"/>
<dbReference type="GeneID" id="70191865"/>
<dbReference type="AlphaFoldDB" id="A0A9P8XX35"/>
<proteinExistence type="predicted"/>
<dbReference type="Proteomes" id="UP000756346">
    <property type="component" value="Unassembled WGS sequence"/>
</dbReference>
<dbReference type="RefSeq" id="XP_046006354.1">
    <property type="nucleotide sequence ID" value="XM_046162319.1"/>
</dbReference>
<evidence type="ECO:0000313" key="3">
    <source>
        <dbReference type="Proteomes" id="UP000756346"/>
    </source>
</evidence>
<reference evidence="2" key="1">
    <citation type="journal article" date="2021" name="Nat. Commun.">
        <title>Genetic determinants of endophytism in the Arabidopsis root mycobiome.</title>
        <authorList>
            <person name="Mesny F."/>
            <person name="Miyauchi S."/>
            <person name="Thiergart T."/>
            <person name="Pickel B."/>
            <person name="Atanasova L."/>
            <person name="Karlsson M."/>
            <person name="Huettel B."/>
            <person name="Barry K.W."/>
            <person name="Haridas S."/>
            <person name="Chen C."/>
            <person name="Bauer D."/>
            <person name="Andreopoulos W."/>
            <person name="Pangilinan J."/>
            <person name="LaButti K."/>
            <person name="Riley R."/>
            <person name="Lipzen A."/>
            <person name="Clum A."/>
            <person name="Drula E."/>
            <person name="Henrissat B."/>
            <person name="Kohler A."/>
            <person name="Grigoriev I.V."/>
            <person name="Martin F.M."/>
            <person name="Hacquard S."/>
        </authorList>
    </citation>
    <scope>NUCLEOTIDE SEQUENCE</scope>
    <source>
        <strain evidence="2">MPI-CAGE-CH-0230</strain>
    </source>
</reference>
<dbReference type="EMBL" id="JAGTJQ010000011">
    <property type="protein sequence ID" value="KAH7018087.1"/>
    <property type="molecule type" value="Genomic_DNA"/>
</dbReference>
<gene>
    <name evidence="2" type="ORF">B0I36DRAFT_425232</name>
</gene>
<comment type="caution">
    <text evidence="2">The sequence shown here is derived from an EMBL/GenBank/DDBJ whole genome shotgun (WGS) entry which is preliminary data.</text>
</comment>
<dbReference type="PANTHER" id="PTHR10622:SF10">
    <property type="entry name" value="HET DOMAIN-CONTAINING PROTEIN"/>
    <property type="match status" value="1"/>
</dbReference>
<dbReference type="Pfam" id="PF06985">
    <property type="entry name" value="HET"/>
    <property type="match status" value="1"/>
</dbReference>
<dbReference type="PANTHER" id="PTHR10622">
    <property type="entry name" value="HET DOMAIN-CONTAINING PROTEIN"/>
    <property type="match status" value="1"/>
</dbReference>
<dbReference type="InterPro" id="IPR010730">
    <property type="entry name" value="HET"/>
</dbReference>
<organism evidence="2 3">
    <name type="scientific">Microdochium trichocladiopsis</name>
    <dbReference type="NCBI Taxonomy" id="1682393"/>
    <lineage>
        <taxon>Eukaryota</taxon>
        <taxon>Fungi</taxon>
        <taxon>Dikarya</taxon>
        <taxon>Ascomycota</taxon>
        <taxon>Pezizomycotina</taxon>
        <taxon>Sordariomycetes</taxon>
        <taxon>Xylariomycetidae</taxon>
        <taxon>Xylariales</taxon>
        <taxon>Microdochiaceae</taxon>
        <taxon>Microdochium</taxon>
    </lineage>
</organism>
<name>A0A9P8XX35_9PEZI</name>
<protein>
    <submittedName>
        <fullName evidence="2">Heterokaryon incompatibility protein-domain-containing protein</fullName>
    </submittedName>
</protein>
<accession>A0A9P8XX35</accession>
<sequence length="384" mass="44323">MRLLEVKTLEPVEFVPSEIPPYAILSHTWEADEVNFQELTGVDKSWQSKAGWSKIKACARQADSDGYSHIWVDTCCIDKKSSAELQEAINSMFRWYEASEVCYVYLADCTFDETRGSAVLTKNLRWFSRGWTLQELIAPRKVLFFDKDWKRIGWKHGLLREIFHLTGVRTEFLCHLFPPSWASVAERMSWAANRQTTREEDMAYCMLGIFGIHMPMLYGEGRGAFRRLQEEIIKVNDDATILAWGATNYALGRGKLWGQCIDSPLFAEQPRDFLGGDLLCPLDTNDEEYRFNRFFMTQRGLQISLDVAKDPNFQNLAYGVLNCADYITSDQRRELDLAPNPRLRLRYTRFLAYPPCELGHQGYWSTRNADSASIMSSFKGDQQI</sequence>
<feature type="domain" description="Heterokaryon incompatibility" evidence="1">
    <location>
        <begin position="22"/>
        <end position="112"/>
    </location>
</feature>
<keyword evidence="3" id="KW-1185">Reference proteome</keyword>
<evidence type="ECO:0000313" key="2">
    <source>
        <dbReference type="EMBL" id="KAH7018087.1"/>
    </source>
</evidence>